<dbReference type="InterPro" id="IPR055649">
    <property type="entry name" value="DUF7225"/>
</dbReference>
<proteinExistence type="predicted"/>
<dbReference type="Pfam" id="PF24698">
    <property type="entry name" value="DUF7662"/>
    <property type="match status" value="1"/>
</dbReference>
<feature type="domain" description="DUF7662" evidence="2">
    <location>
        <begin position="363"/>
        <end position="435"/>
    </location>
</feature>
<feature type="domain" description="DUF7225" evidence="1">
    <location>
        <begin position="451"/>
        <end position="524"/>
    </location>
</feature>
<evidence type="ECO:0000259" key="1">
    <source>
        <dbReference type="Pfam" id="PF23870"/>
    </source>
</evidence>
<dbReference type="AlphaFoldDB" id="A0A644T9W9"/>
<organism evidence="3">
    <name type="scientific">bioreactor metagenome</name>
    <dbReference type="NCBI Taxonomy" id="1076179"/>
    <lineage>
        <taxon>unclassified sequences</taxon>
        <taxon>metagenomes</taxon>
        <taxon>ecological metagenomes</taxon>
    </lineage>
</organism>
<evidence type="ECO:0000259" key="2">
    <source>
        <dbReference type="Pfam" id="PF24698"/>
    </source>
</evidence>
<comment type="caution">
    <text evidence="3">The sequence shown here is derived from an EMBL/GenBank/DDBJ whole genome shotgun (WGS) entry which is preliminary data.</text>
</comment>
<protein>
    <submittedName>
        <fullName evidence="3">Uncharacterized protein</fullName>
    </submittedName>
</protein>
<sequence length="997" mass="113599">MYPKRTKGFEAAVQRKKIRQTIIEGNIVMKGGRGMDTEERLNIASRPVEEQASFASVSMREGFSEWLKNGNARKYSAEVILSCMDRISDYAVRKKISMRSLWKYQDFNTFKPIYNKLEEAKLLRITDRNTYKIFVLAGKLYLCFLEEKPWKAVVTDNNASDEEGNIEALVEQVLKDVPALIPQDVVPEETDASFQAPLVKQLVFRKEVDWSLLNNGFTVPQTAVDAFCSNVNGEVLCGNSRPITLLVGDIDYTVTLSNVGFSGDLQKQLQVSYSASSPIAAMFRRIFKLSYDYFAEREKSGSGSGQAESKEYAEVVSISPDKYGLICLPLSKGAQDESSNYPSSPDTLPLEYTQQHSGYGNKYDLLKFWLRENNSDSIQMTFSEIAELVGGLPPSAYKHRAYWSNSDSHPFAVAWMAAGYKVVECDLQSEVVRFCRGDVRNAYTRTRRTTVKEALIEFSNNYKGEVKTRGEIIEKISVEYGHNENSILPADYEIGLSNRQPKLFKRIDHGTYLCLGYDTAQTGITALSRTQIDGYSLISVDEKSKVIGIVADKFKNGFRMSSSIDFERFKNYYADEYGKDFQYDAERLHYVLSNEALVFDDRAYVYSEDLSDTVRVYLEQMNSPCIYIDAFYNKFSDELYAFTIFSVDMLRAFIEKNYYDISVKWDYILLQEGTSPSDLIKDVFSERETWSFDELQERLPCLKMDTIRQTLNGAEYYRVDKGTYTHIDNMDLPESEGLKIIAFVGGKLQERDYVTANELDLSKFMNLNPHCSFAAVRDAVFYKFLSNSYDKSGQVITRKGGKLRVLDILEQYCREADAVSFDEINAFEATFDPEGRTHSQCLIAGHNTMVRVSSDLFVSDGNVDFDVARIDEAIALYCHGNFIPLRGVTDFSLFPYAGYQWNLFLLESYVRRFSHVFKYDVRAVNSANIGAIVRKSFEYSDYDDILAYALAKSSVRLSDKEAVGDYLFNNGYIGWRNLGKSESKIIKSARELREGTV</sequence>
<evidence type="ECO:0000313" key="3">
    <source>
        <dbReference type="EMBL" id="MPL63715.1"/>
    </source>
</evidence>
<gene>
    <name evidence="3" type="ORF">SDC9_09356</name>
</gene>
<name>A0A644T9W9_9ZZZZ</name>
<dbReference type="EMBL" id="VSSQ01000022">
    <property type="protein sequence ID" value="MPL63715.1"/>
    <property type="molecule type" value="Genomic_DNA"/>
</dbReference>
<dbReference type="Pfam" id="PF23870">
    <property type="entry name" value="DUF7225"/>
    <property type="match status" value="1"/>
</dbReference>
<reference evidence="3" key="1">
    <citation type="submission" date="2019-08" db="EMBL/GenBank/DDBJ databases">
        <authorList>
            <person name="Kucharzyk K."/>
            <person name="Murdoch R.W."/>
            <person name="Higgins S."/>
            <person name="Loffler F."/>
        </authorList>
    </citation>
    <scope>NUCLEOTIDE SEQUENCE</scope>
</reference>
<accession>A0A644T9W9</accession>
<dbReference type="InterPro" id="IPR056079">
    <property type="entry name" value="DUF7662"/>
</dbReference>